<dbReference type="InterPro" id="IPR001478">
    <property type="entry name" value="PDZ"/>
</dbReference>
<comment type="caution">
    <text evidence="2">The sequence shown here is derived from an EMBL/GenBank/DDBJ whole genome shotgun (WGS) entry which is preliminary data.</text>
</comment>
<name>X1PSL6_9ZZZZ</name>
<evidence type="ECO:0000259" key="1">
    <source>
        <dbReference type="PROSITE" id="PS50106"/>
    </source>
</evidence>
<dbReference type="Gene3D" id="2.30.42.10">
    <property type="match status" value="1"/>
</dbReference>
<organism evidence="2">
    <name type="scientific">marine sediment metagenome</name>
    <dbReference type="NCBI Taxonomy" id="412755"/>
    <lineage>
        <taxon>unclassified sequences</taxon>
        <taxon>metagenomes</taxon>
        <taxon>ecological metagenomes</taxon>
    </lineage>
</organism>
<gene>
    <name evidence="2" type="ORF">S06H3_53990</name>
</gene>
<dbReference type="InterPro" id="IPR036034">
    <property type="entry name" value="PDZ_sf"/>
</dbReference>
<reference evidence="2" key="1">
    <citation type="journal article" date="2014" name="Front. Microbiol.">
        <title>High frequency of phylogenetically diverse reductive dehalogenase-homologous genes in deep subseafloor sedimentary metagenomes.</title>
        <authorList>
            <person name="Kawai M."/>
            <person name="Futagami T."/>
            <person name="Toyoda A."/>
            <person name="Takaki Y."/>
            <person name="Nishi S."/>
            <person name="Hori S."/>
            <person name="Arai W."/>
            <person name="Tsubouchi T."/>
            <person name="Morono Y."/>
            <person name="Uchiyama I."/>
            <person name="Ito T."/>
            <person name="Fujiyama A."/>
            <person name="Inagaki F."/>
            <person name="Takami H."/>
        </authorList>
    </citation>
    <scope>NUCLEOTIDE SEQUENCE</scope>
    <source>
        <strain evidence="2">Expedition CK06-06</strain>
    </source>
</reference>
<sequence length="64" mass="7336">GNHVKKGIKEGDVIVKVNDQDIKTPEDLKQVIKTKKIGEEISLLIFREDVYKTMRVTLAETPRE</sequence>
<feature type="non-terminal residue" evidence="2">
    <location>
        <position position="1"/>
    </location>
</feature>
<accession>X1PSL6</accession>
<dbReference type="PROSITE" id="PS50106">
    <property type="entry name" value="PDZ"/>
    <property type="match status" value="1"/>
</dbReference>
<feature type="domain" description="PDZ" evidence="1">
    <location>
        <begin position="1"/>
        <end position="49"/>
    </location>
</feature>
<dbReference type="EMBL" id="BARV01034482">
    <property type="protein sequence ID" value="GAI58843.1"/>
    <property type="molecule type" value="Genomic_DNA"/>
</dbReference>
<dbReference type="Pfam" id="PF13180">
    <property type="entry name" value="PDZ_2"/>
    <property type="match status" value="1"/>
</dbReference>
<protein>
    <recommendedName>
        <fullName evidence="1">PDZ domain-containing protein</fullName>
    </recommendedName>
</protein>
<evidence type="ECO:0000313" key="2">
    <source>
        <dbReference type="EMBL" id="GAI58843.1"/>
    </source>
</evidence>
<dbReference type="SUPFAM" id="SSF50156">
    <property type="entry name" value="PDZ domain-like"/>
    <property type="match status" value="1"/>
</dbReference>
<dbReference type="AlphaFoldDB" id="X1PSL6"/>
<proteinExistence type="predicted"/>